<dbReference type="EMBL" id="JANYMP010000004">
    <property type="protein sequence ID" value="MCS7477292.1"/>
    <property type="molecule type" value="Genomic_DNA"/>
</dbReference>
<accession>A0A9X2VJM2</accession>
<comment type="caution">
    <text evidence="2">The sequence shown here is derived from an EMBL/GenBank/DDBJ whole genome shotgun (WGS) entry which is preliminary data.</text>
</comment>
<dbReference type="SUPFAM" id="SSF48452">
    <property type="entry name" value="TPR-like"/>
    <property type="match status" value="1"/>
</dbReference>
<dbReference type="Proteomes" id="UP001141259">
    <property type="component" value="Unassembled WGS sequence"/>
</dbReference>
<evidence type="ECO:0000313" key="2">
    <source>
        <dbReference type="EMBL" id="MCS7477292.1"/>
    </source>
</evidence>
<proteinExistence type="predicted"/>
<organism evidence="2 3">
    <name type="scientific">Umezawaea endophytica</name>
    <dbReference type="NCBI Taxonomy" id="1654476"/>
    <lineage>
        <taxon>Bacteria</taxon>
        <taxon>Bacillati</taxon>
        <taxon>Actinomycetota</taxon>
        <taxon>Actinomycetes</taxon>
        <taxon>Pseudonocardiales</taxon>
        <taxon>Pseudonocardiaceae</taxon>
        <taxon>Umezawaea</taxon>
    </lineage>
</organism>
<name>A0A9X2VJM2_9PSEU</name>
<gene>
    <name evidence="2" type="ORF">NZH93_10555</name>
</gene>
<protein>
    <submittedName>
        <fullName evidence="2">Transcriptional regulator</fullName>
    </submittedName>
</protein>
<feature type="region of interest" description="Disordered" evidence="1">
    <location>
        <begin position="1"/>
        <end position="22"/>
    </location>
</feature>
<dbReference type="InterPro" id="IPR011990">
    <property type="entry name" value="TPR-like_helical_dom_sf"/>
</dbReference>
<sequence length="325" mass="35568">MAEFDATAAGEGTGRPVRGHSGMAEVRHVESATKELRALDHRFGGGACREAVLALSSWSERVLTHSSTTRAVRDRLGSAMADLHNLAAWTCFDSAEQDLARIHVDRASELAALVGNHDLAANVLYRSGRMHLHRDDFAEALTAFRLGEVSARRAESDLGVAILCVNQAWTHARMGDRDQALTRMGWARDAFEAADRDATPTWSAFFDETDLGAMTGIVYTELARTVDLAYTAFAIPPLTSAIATYSEGMTRSRALSQIALTVNHVLEHDFDHAAKVGLQAVDSSAKVTSTRTRDRMRPLRDAAARYEDEDARELVHRIDQFTASA</sequence>
<evidence type="ECO:0000313" key="3">
    <source>
        <dbReference type="Proteomes" id="UP001141259"/>
    </source>
</evidence>
<dbReference type="RefSeq" id="WP_259622801.1">
    <property type="nucleotide sequence ID" value="NZ_JANYMP010000004.1"/>
</dbReference>
<reference evidence="2" key="1">
    <citation type="submission" date="2022-08" db="EMBL/GenBank/DDBJ databases">
        <authorList>
            <person name="Tistechok S."/>
            <person name="Samborskyy M."/>
            <person name="Roman I."/>
        </authorList>
    </citation>
    <scope>NUCLEOTIDE SEQUENCE</scope>
    <source>
        <strain evidence="2">DSM 103496</strain>
    </source>
</reference>
<dbReference type="AlphaFoldDB" id="A0A9X2VJM2"/>
<dbReference type="Gene3D" id="1.25.40.10">
    <property type="entry name" value="Tetratricopeptide repeat domain"/>
    <property type="match status" value="1"/>
</dbReference>
<keyword evidence="3" id="KW-1185">Reference proteome</keyword>
<evidence type="ECO:0000256" key="1">
    <source>
        <dbReference type="SAM" id="MobiDB-lite"/>
    </source>
</evidence>